<accession>A0A372GI98</accession>
<organism evidence="1 2">
    <name type="scientific">Actinomadura spongiicola</name>
    <dbReference type="NCBI Taxonomy" id="2303421"/>
    <lineage>
        <taxon>Bacteria</taxon>
        <taxon>Bacillati</taxon>
        <taxon>Actinomycetota</taxon>
        <taxon>Actinomycetes</taxon>
        <taxon>Streptosporangiales</taxon>
        <taxon>Thermomonosporaceae</taxon>
        <taxon>Actinomadura</taxon>
    </lineage>
</organism>
<dbReference type="AlphaFoldDB" id="A0A372GI98"/>
<dbReference type="Pfam" id="PF04672">
    <property type="entry name" value="Methyltransf_19"/>
    <property type="match status" value="1"/>
</dbReference>
<dbReference type="GO" id="GO:0032259">
    <property type="term" value="P:methylation"/>
    <property type="evidence" value="ECO:0007669"/>
    <property type="project" value="UniProtKB-KW"/>
</dbReference>
<dbReference type="InterPro" id="IPR029063">
    <property type="entry name" value="SAM-dependent_MTases_sf"/>
</dbReference>
<sequence length="265" mass="29079">MSEQEFVPPGVDPTQMSHARAYDYVLGGKDNYAVDREAAAQVIALAPDLPVLGKAQRRFLLRVTRMCAEQGIDQFLDIGTGIPTAPNVHETARAVNPDARVVYVDYDPLVTVHNTALLAGSEGIASIQADARDPKGLMGHPEVTELIDFDRPMLLLFVGLFHLISDDHDPAGLIAQYRDRLAPGSHMMLSQFCADDSDPAARAKLEEISANSPSPMCFRHREEIVRFFDGFELMDPGVVDVQDWWPDETAPRTSLKVAAGVGKKL</sequence>
<comment type="caution">
    <text evidence="1">The sequence shown here is derived from an EMBL/GenBank/DDBJ whole genome shotgun (WGS) entry which is preliminary data.</text>
</comment>
<dbReference type="GO" id="GO:0008168">
    <property type="term" value="F:methyltransferase activity"/>
    <property type="evidence" value="ECO:0007669"/>
    <property type="project" value="UniProtKB-KW"/>
</dbReference>
<dbReference type="PIRSF" id="PIRSF017393">
    <property type="entry name" value="MTase_SAV2177"/>
    <property type="match status" value="1"/>
</dbReference>
<dbReference type="Proteomes" id="UP000262882">
    <property type="component" value="Unassembled WGS sequence"/>
</dbReference>
<dbReference type="OrthoDB" id="3216820at2"/>
<keyword evidence="1" id="KW-0489">Methyltransferase</keyword>
<protein>
    <submittedName>
        <fullName evidence="1">SAM-dependent methyltransferase</fullName>
    </submittedName>
</protein>
<proteinExistence type="predicted"/>
<dbReference type="SUPFAM" id="SSF53335">
    <property type="entry name" value="S-adenosyl-L-methionine-dependent methyltransferases"/>
    <property type="match status" value="1"/>
</dbReference>
<evidence type="ECO:0000313" key="2">
    <source>
        <dbReference type="Proteomes" id="UP000262882"/>
    </source>
</evidence>
<keyword evidence="2" id="KW-1185">Reference proteome</keyword>
<keyword evidence="1" id="KW-0808">Transferase</keyword>
<name>A0A372GI98_9ACTN</name>
<gene>
    <name evidence="1" type="ORF">D0T12_13425</name>
</gene>
<dbReference type="EMBL" id="QVNQ01000004">
    <property type="protein sequence ID" value="RFS85077.1"/>
    <property type="molecule type" value="Genomic_DNA"/>
</dbReference>
<evidence type="ECO:0000313" key="1">
    <source>
        <dbReference type="EMBL" id="RFS85077.1"/>
    </source>
</evidence>
<reference evidence="1 2" key="1">
    <citation type="submission" date="2018-08" db="EMBL/GenBank/DDBJ databases">
        <title>Actinomadura spongicola sp. nov., isolated from marine sponge Leucetta chagosensis.</title>
        <authorList>
            <person name="Li L."/>
            <person name="Lin H.W."/>
        </authorList>
    </citation>
    <scope>NUCLEOTIDE SEQUENCE [LARGE SCALE GENOMIC DNA]</scope>
    <source>
        <strain evidence="1 2">LHW52907</strain>
    </source>
</reference>
<dbReference type="InterPro" id="IPR006764">
    <property type="entry name" value="SAM_dep_MeTrfase_SAV2177_type"/>
</dbReference>
<dbReference type="Gene3D" id="3.40.50.150">
    <property type="entry name" value="Vaccinia Virus protein VP39"/>
    <property type="match status" value="1"/>
</dbReference>
<dbReference type="RefSeq" id="WP_117400417.1">
    <property type="nucleotide sequence ID" value="NZ_QVNQ01000004.1"/>
</dbReference>